<dbReference type="OrthoDB" id="305760at2"/>
<dbReference type="STRING" id="869212.Turpa_1414"/>
<dbReference type="InterPro" id="IPR029044">
    <property type="entry name" value="Nucleotide-diphossugar_trans"/>
</dbReference>
<proteinExistence type="predicted"/>
<evidence type="ECO:0000259" key="1">
    <source>
        <dbReference type="Pfam" id="PF00535"/>
    </source>
</evidence>
<dbReference type="EMBL" id="CP002959">
    <property type="protein sequence ID" value="AFM12062.1"/>
    <property type="molecule type" value="Genomic_DNA"/>
</dbReference>
<protein>
    <submittedName>
        <fullName evidence="2">Glycosyl transferase family 2</fullName>
    </submittedName>
</protein>
<dbReference type="InterPro" id="IPR050834">
    <property type="entry name" value="Glycosyltransf_2"/>
</dbReference>
<dbReference type="RefSeq" id="WP_014802576.1">
    <property type="nucleotide sequence ID" value="NC_018020.1"/>
</dbReference>
<dbReference type="Pfam" id="PF00535">
    <property type="entry name" value="Glycos_transf_2"/>
    <property type="match status" value="1"/>
</dbReference>
<dbReference type="PANTHER" id="PTHR43685">
    <property type="entry name" value="GLYCOSYLTRANSFERASE"/>
    <property type="match status" value="1"/>
</dbReference>
<keyword evidence="3" id="KW-1185">Reference proteome</keyword>
<dbReference type="Proteomes" id="UP000006048">
    <property type="component" value="Chromosome"/>
</dbReference>
<feature type="domain" description="Glycosyltransferase 2-like" evidence="1">
    <location>
        <begin position="5"/>
        <end position="108"/>
    </location>
</feature>
<name>I4B455_TURPD</name>
<dbReference type="Gene3D" id="3.90.550.10">
    <property type="entry name" value="Spore Coat Polysaccharide Biosynthesis Protein SpsA, Chain A"/>
    <property type="match status" value="1"/>
</dbReference>
<dbReference type="PANTHER" id="PTHR43685:SF2">
    <property type="entry name" value="GLYCOSYLTRANSFERASE 2-LIKE DOMAIN-CONTAINING PROTEIN"/>
    <property type="match status" value="1"/>
</dbReference>
<evidence type="ECO:0000313" key="2">
    <source>
        <dbReference type="EMBL" id="AFM12062.1"/>
    </source>
</evidence>
<dbReference type="CDD" id="cd00761">
    <property type="entry name" value="Glyco_tranf_GTA_type"/>
    <property type="match status" value="1"/>
</dbReference>
<dbReference type="KEGG" id="tpx:Turpa_1414"/>
<dbReference type="HOGENOM" id="CLU_025996_0_0_12"/>
<evidence type="ECO:0000313" key="3">
    <source>
        <dbReference type="Proteomes" id="UP000006048"/>
    </source>
</evidence>
<sequence length="283" mass="32407">MQVDVIIAAYERAELLIEAAQSVLTQTHTDLNLIIVDDASPQPLAERVLIADRRMRFVRLEKNRGPGGARNAGVSAGRAPLVAFLDSDDLWRETKLEKQVRQFSAEPSLQWTHSNEEWQRHGVVVTQRAEHRKQGGSFLERAFGRCLIANSAVVFRRGFYEKHRGFNAHFPVCSDFELWLRMLADAPIGFLEETLVVKRAGDWPQVSSTPETDRYRVLALHRFYRDRRKAGLALSAAEALLDEAIYKCQILVKGAQKYQRPEAARRYQAWLTLLTARRTRPIR</sequence>
<dbReference type="SUPFAM" id="SSF53448">
    <property type="entry name" value="Nucleotide-diphospho-sugar transferases"/>
    <property type="match status" value="1"/>
</dbReference>
<reference evidence="2 3" key="1">
    <citation type="submission" date="2012-06" db="EMBL/GenBank/DDBJ databases">
        <title>The complete chromosome of genome of Turneriella parva DSM 21527.</title>
        <authorList>
            <consortium name="US DOE Joint Genome Institute (JGI-PGF)"/>
            <person name="Lucas S."/>
            <person name="Han J."/>
            <person name="Lapidus A."/>
            <person name="Bruce D."/>
            <person name="Goodwin L."/>
            <person name="Pitluck S."/>
            <person name="Peters L."/>
            <person name="Kyrpides N."/>
            <person name="Mavromatis K."/>
            <person name="Ivanova N."/>
            <person name="Mikhailova N."/>
            <person name="Chertkov O."/>
            <person name="Detter J.C."/>
            <person name="Tapia R."/>
            <person name="Han C."/>
            <person name="Land M."/>
            <person name="Hauser L."/>
            <person name="Markowitz V."/>
            <person name="Cheng J.-F."/>
            <person name="Hugenholtz P."/>
            <person name="Woyke T."/>
            <person name="Wu D."/>
            <person name="Gronow S."/>
            <person name="Wellnitz S."/>
            <person name="Brambilla E."/>
            <person name="Klenk H.-P."/>
            <person name="Eisen J.A."/>
        </authorList>
    </citation>
    <scope>NUCLEOTIDE SEQUENCE [LARGE SCALE GENOMIC DNA]</scope>
    <source>
        <strain evidence="3">ATCC BAA-1111 / DSM 21527 / NCTC 11395 / H</strain>
    </source>
</reference>
<gene>
    <name evidence="2" type="ordered locus">Turpa_1414</name>
</gene>
<keyword evidence="2" id="KW-0808">Transferase</keyword>
<dbReference type="InterPro" id="IPR001173">
    <property type="entry name" value="Glyco_trans_2-like"/>
</dbReference>
<organism evidence="2 3">
    <name type="scientific">Turneriella parva (strain ATCC BAA-1111 / DSM 21527 / NCTC 11395 / H)</name>
    <name type="common">Leptospira parva</name>
    <dbReference type="NCBI Taxonomy" id="869212"/>
    <lineage>
        <taxon>Bacteria</taxon>
        <taxon>Pseudomonadati</taxon>
        <taxon>Spirochaetota</taxon>
        <taxon>Spirochaetia</taxon>
        <taxon>Leptospirales</taxon>
        <taxon>Leptospiraceae</taxon>
        <taxon>Turneriella</taxon>
    </lineage>
</organism>
<dbReference type="GO" id="GO:0016740">
    <property type="term" value="F:transferase activity"/>
    <property type="evidence" value="ECO:0007669"/>
    <property type="project" value="UniProtKB-KW"/>
</dbReference>
<dbReference type="AlphaFoldDB" id="I4B455"/>
<accession>I4B455</accession>